<feature type="non-terminal residue" evidence="8">
    <location>
        <position position="1"/>
    </location>
</feature>
<evidence type="ECO:0000313" key="8">
    <source>
        <dbReference type="EMBL" id="OEU17023.1"/>
    </source>
</evidence>
<reference evidence="8 9" key="1">
    <citation type="submission" date="2016-09" db="EMBL/GenBank/DDBJ databases">
        <title>Extensive genetic diversity and differential bi-allelic expression allows diatom success in the polar Southern Ocean.</title>
        <authorList>
            <consortium name="DOE Joint Genome Institute"/>
            <person name="Mock T."/>
            <person name="Otillar R.P."/>
            <person name="Strauss J."/>
            <person name="Dupont C."/>
            <person name="Frickenhaus S."/>
            <person name="Maumus F."/>
            <person name="Mcmullan M."/>
            <person name="Sanges R."/>
            <person name="Schmutz J."/>
            <person name="Toseland A."/>
            <person name="Valas R."/>
            <person name="Veluchamy A."/>
            <person name="Ward B.J."/>
            <person name="Allen A."/>
            <person name="Barry K."/>
            <person name="Falciatore A."/>
            <person name="Ferrante M."/>
            <person name="Fortunato A.E."/>
            <person name="Gloeckner G."/>
            <person name="Gruber A."/>
            <person name="Hipkin R."/>
            <person name="Janech M."/>
            <person name="Kroth P."/>
            <person name="Leese F."/>
            <person name="Lindquist E."/>
            <person name="Lyon B.R."/>
            <person name="Martin J."/>
            <person name="Mayer C."/>
            <person name="Parker M."/>
            <person name="Quesneville H."/>
            <person name="Raymond J."/>
            <person name="Uhlig C."/>
            <person name="Valentin K.U."/>
            <person name="Worden A.Z."/>
            <person name="Armbrust E.V."/>
            <person name="Bowler C."/>
            <person name="Green B."/>
            <person name="Moulton V."/>
            <person name="Van Oosterhout C."/>
            <person name="Grigoriev I."/>
        </authorList>
    </citation>
    <scope>NUCLEOTIDE SEQUENCE [LARGE SCALE GENOMIC DNA]</scope>
    <source>
        <strain evidence="8 9">CCMP1102</strain>
    </source>
</reference>
<feature type="transmembrane region" description="Helical" evidence="6">
    <location>
        <begin position="277"/>
        <end position="293"/>
    </location>
</feature>
<comment type="subcellular location">
    <subcellularLocation>
        <location evidence="1">Cell membrane</location>
        <topology evidence="1">Multi-pass membrane protein</topology>
    </subcellularLocation>
</comment>
<accession>A0A1E7FGY4</accession>
<dbReference type="InterPro" id="IPR000620">
    <property type="entry name" value="EamA_dom"/>
</dbReference>
<proteinExistence type="predicted"/>
<feature type="non-terminal residue" evidence="8">
    <location>
        <position position="294"/>
    </location>
</feature>
<feature type="transmembrane region" description="Helical" evidence="6">
    <location>
        <begin position="215"/>
        <end position="240"/>
    </location>
</feature>
<evidence type="ECO:0000256" key="3">
    <source>
        <dbReference type="ARBA" id="ARBA00022692"/>
    </source>
</evidence>
<feature type="domain" description="EamA" evidence="7">
    <location>
        <begin position="25"/>
        <end position="120"/>
    </location>
</feature>
<evidence type="ECO:0000256" key="5">
    <source>
        <dbReference type="ARBA" id="ARBA00023136"/>
    </source>
</evidence>
<organism evidence="8 9">
    <name type="scientific">Fragilariopsis cylindrus CCMP1102</name>
    <dbReference type="NCBI Taxonomy" id="635003"/>
    <lineage>
        <taxon>Eukaryota</taxon>
        <taxon>Sar</taxon>
        <taxon>Stramenopiles</taxon>
        <taxon>Ochrophyta</taxon>
        <taxon>Bacillariophyta</taxon>
        <taxon>Bacillariophyceae</taxon>
        <taxon>Bacillariophycidae</taxon>
        <taxon>Bacillariales</taxon>
        <taxon>Bacillariaceae</taxon>
        <taxon>Fragilariopsis</taxon>
    </lineage>
</organism>
<feature type="transmembrane region" description="Helical" evidence="6">
    <location>
        <begin position="109"/>
        <end position="132"/>
    </location>
</feature>
<dbReference type="InParanoid" id="A0A1E7FGY4"/>
<dbReference type="SUPFAM" id="SSF103481">
    <property type="entry name" value="Multidrug resistance efflux transporter EmrE"/>
    <property type="match status" value="2"/>
</dbReference>
<feature type="transmembrane region" description="Helical" evidence="6">
    <location>
        <begin position="23"/>
        <end position="44"/>
    </location>
</feature>
<dbReference type="OrthoDB" id="511355at2759"/>
<dbReference type="InterPro" id="IPR037185">
    <property type="entry name" value="EmrE-like"/>
</dbReference>
<dbReference type="PANTHER" id="PTHR42920:SF5">
    <property type="entry name" value="EAMA DOMAIN-CONTAINING PROTEIN"/>
    <property type="match status" value="1"/>
</dbReference>
<evidence type="ECO:0000256" key="1">
    <source>
        <dbReference type="ARBA" id="ARBA00004651"/>
    </source>
</evidence>
<gene>
    <name evidence="8" type="ORF">FRACYDRAFT_160202</name>
</gene>
<feature type="transmembrane region" description="Helical" evidence="6">
    <location>
        <begin position="144"/>
        <end position="164"/>
    </location>
</feature>
<dbReference type="InterPro" id="IPR051258">
    <property type="entry name" value="Diverse_Substrate_Transporter"/>
</dbReference>
<dbReference type="PANTHER" id="PTHR42920">
    <property type="entry name" value="OS03G0707200 PROTEIN-RELATED"/>
    <property type="match status" value="1"/>
</dbReference>
<keyword evidence="9" id="KW-1185">Reference proteome</keyword>
<evidence type="ECO:0000256" key="6">
    <source>
        <dbReference type="SAM" id="Phobius"/>
    </source>
</evidence>
<evidence type="ECO:0000256" key="2">
    <source>
        <dbReference type="ARBA" id="ARBA00022475"/>
    </source>
</evidence>
<evidence type="ECO:0000313" key="9">
    <source>
        <dbReference type="Proteomes" id="UP000095751"/>
    </source>
</evidence>
<name>A0A1E7FGY4_9STRA</name>
<feature type="transmembrane region" description="Helical" evidence="6">
    <location>
        <begin position="252"/>
        <end position="271"/>
    </location>
</feature>
<sequence>LLYGTLNVSLRFVYDVPDIPPTAAALSATRGWIALACFLPPLLLDNRNTNTGIELAIWNFFAQGFLNVGLLSTGSARASFLTQCSVLFTPLIATFIGKEYVGNRVWFGCLVALIGLVILTLGGGGGAVAATASAFSLSLSSGDLFVIGGALSWSIYLFRISILGPKHPNEIQLQGLKTGLVAVFYSIWWFISSVMNTGTGGGGGVMSLFSSLPSWMTSSSIVWIALFFSAIGPGTIADILQQKAQKVVSASEANVILSGEPVFATLFAVFLFGEKTSILEIVGGGLILCAALIA</sequence>
<evidence type="ECO:0000259" key="7">
    <source>
        <dbReference type="Pfam" id="PF00892"/>
    </source>
</evidence>
<dbReference type="KEGG" id="fcy:FRACYDRAFT_160202"/>
<feature type="transmembrane region" description="Helical" evidence="6">
    <location>
        <begin position="176"/>
        <end position="195"/>
    </location>
</feature>
<dbReference type="Pfam" id="PF00892">
    <property type="entry name" value="EamA"/>
    <property type="match status" value="2"/>
</dbReference>
<keyword evidence="4 6" id="KW-1133">Transmembrane helix</keyword>
<dbReference type="EMBL" id="KV784358">
    <property type="protein sequence ID" value="OEU17023.1"/>
    <property type="molecule type" value="Genomic_DNA"/>
</dbReference>
<dbReference type="GO" id="GO:0005886">
    <property type="term" value="C:plasma membrane"/>
    <property type="evidence" value="ECO:0007669"/>
    <property type="project" value="UniProtKB-SubCell"/>
</dbReference>
<dbReference type="Proteomes" id="UP000095751">
    <property type="component" value="Unassembled WGS sequence"/>
</dbReference>
<feature type="domain" description="EamA" evidence="7">
    <location>
        <begin position="185"/>
        <end position="293"/>
    </location>
</feature>
<dbReference type="AlphaFoldDB" id="A0A1E7FGY4"/>
<keyword evidence="2" id="KW-1003">Cell membrane</keyword>
<keyword evidence="5 6" id="KW-0472">Membrane</keyword>
<keyword evidence="3 6" id="KW-0812">Transmembrane</keyword>
<protein>
    <recommendedName>
        <fullName evidence="7">EamA domain-containing protein</fullName>
    </recommendedName>
</protein>
<evidence type="ECO:0000256" key="4">
    <source>
        <dbReference type="ARBA" id="ARBA00022989"/>
    </source>
</evidence>